<dbReference type="Gene3D" id="3.30.450.40">
    <property type="match status" value="2"/>
</dbReference>
<dbReference type="NCBIfam" id="TIGR00254">
    <property type="entry name" value="GGDEF"/>
    <property type="match status" value="1"/>
</dbReference>
<dbReference type="SMART" id="SM00267">
    <property type="entry name" value="GGDEF"/>
    <property type="match status" value="1"/>
</dbReference>
<dbReference type="PANTHER" id="PTHR46663">
    <property type="entry name" value="DIGUANYLATE CYCLASE DGCT-RELATED"/>
    <property type="match status" value="1"/>
</dbReference>
<dbReference type="KEGG" id="nva:G3M78_10695"/>
<dbReference type="SUPFAM" id="SSF55073">
    <property type="entry name" value="Nucleotide cyclase"/>
    <property type="match status" value="1"/>
</dbReference>
<sequence length="506" mass="56552">MSEYQLKEETALLKGVSLANHHLLTHADYSVSLMNALSSIGSGVRADCSAIFIHEFSALNPSTIQHYFLWSEVDGACQKSIEQGTQYATLELASSYKKLSSEKFVVLERPHISSVLLQFLPSDELASVLLMPIYIEEQCLGTLLLGFDQVRNTWSDNEIAMLKMATDGLGGKIKNFRDETSFRAIVEGTSARVGEEFFRSLVRNLASSMPVYAAYVAELTEFQNHQCRVLVGWEGDHFINSYTFDLRNTPCEEIIAGMMTYSLNNAQETYPKDFSMARIGGVSYAGVPCFDGQLKIIGALWVVNLKPITEKNRTLSILKMFAARAGAELERKRSEDIMKNMAYHDALTGLPNRVLLNDRLKMVLAHAQRHQVCLAVLFIDLDGFKEVNDSWGHGAGDIVLQGVAERLKQCIRQEDTVARLGGDEFIVLMSRIGSDKNAASLAQKILDIIEKPFYFEDRELKISVSIGISVYPDDGNDAKTLLRKADTALYRAKNKGKNTYFFTKDI</sequence>
<dbReference type="Pfam" id="PF00990">
    <property type="entry name" value="GGDEF"/>
    <property type="match status" value="1"/>
</dbReference>
<dbReference type="SUPFAM" id="SSF55781">
    <property type="entry name" value="GAF domain-like"/>
    <property type="match status" value="2"/>
</dbReference>
<name>A0A7T0C3G7_9BACT</name>
<evidence type="ECO:0000313" key="2">
    <source>
        <dbReference type="EMBL" id="QPJ65834.1"/>
    </source>
</evidence>
<dbReference type="EMBL" id="CP048620">
    <property type="protein sequence ID" value="QPJ65834.1"/>
    <property type="molecule type" value="Genomic_DNA"/>
</dbReference>
<organism evidence="2 3">
    <name type="scientific">Candidatus Nitrohelix vancouverensis</name>
    <dbReference type="NCBI Taxonomy" id="2705534"/>
    <lineage>
        <taxon>Bacteria</taxon>
        <taxon>Pseudomonadati</taxon>
        <taxon>Nitrospinota/Tectimicrobiota group</taxon>
        <taxon>Nitrospinota</taxon>
        <taxon>Nitrospinia</taxon>
        <taxon>Nitrospinales</taxon>
        <taxon>Nitrospinaceae</taxon>
        <taxon>Candidatus Nitrohelix</taxon>
    </lineage>
</organism>
<dbReference type="AlphaFoldDB" id="A0A7T0C3G7"/>
<dbReference type="InterPro" id="IPR043128">
    <property type="entry name" value="Rev_trsase/Diguanyl_cyclase"/>
</dbReference>
<reference evidence="3" key="1">
    <citation type="submission" date="2020-02" db="EMBL/GenBank/DDBJ databases">
        <title>Genomic and physiological characterization of two novel Nitrospinaceae genera.</title>
        <authorList>
            <person name="Mueller A.J."/>
            <person name="Jung M.-Y."/>
            <person name="Strachan C.R."/>
            <person name="Herbold C.W."/>
            <person name="Kirkegaard R.H."/>
            <person name="Daims H."/>
        </authorList>
    </citation>
    <scope>NUCLEOTIDE SEQUENCE [LARGE SCALE GENOMIC DNA]</scope>
</reference>
<dbReference type="PANTHER" id="PTHR46663:SF3">
    <property type="entry name" value="SLL0267 PROTEIN"/>
    <property type="match status" value="1"/>
</dbReference>
<dbReference type="InterPro" id="IPR029016">
    <property type="entry name" value="GAF-like_dom_sf"/>
</dbReference>
<dbReference type="InterPro" id="IPR052163">
    <property type="entry name" value="DGC-Regulatory_Protein"/>
</dbReference>
<dbReference type="InterPro" id="IPR000160">
    <property type="entry name" value="GGDEF_dom"/>
</dbReference>
<dbReference type="CDD" id="cd01949">
    <property type="entry name" value="GGDEF"/>
    <property type="match status" value="1"/>
</dbReference>
<dbReference type="GO" id="GO:0003824">
    <property type="term" value="F:catalytic activity"/>
    <property type="evidence" value="ECO:0007669"/>
    <property type="project" value="UniProtKB-ARBA"/>
</dbReference>
<gene>
    <name evidence="2" type="ORF">G3M78_10695</name>
</gene>
<proteinExistence type="predicted"/>
<dbReference type="Gene3D" id="3.30.70.270">
    <property type="match status" value="1"/>
</dbReference>
<evidence type="ECO:0000313" key="3">
    <source>
        <dbReference type="Proteomes" id="UP000594464"/>
    </source>
</evidence>
<dbReference type="FunFam" id="3.30.70.270:FF:000001">
    <property type="entry name" value="Diguanylate cyclase domain protein"/>
    <property type="match status" value="1"/>
</dbReference>
<dbReference type="PROSITE" id="PS50887">
    <property type="entry name" value="GGDEF"/>
    <property type="match status" value="1"/>
</dbReference>
<dbReference type="Proteomes" id="UP000594464">
    <property type="component" value="Chromosome"/>
</dbReference>
<accession>A0A7T0C3G7</accession>
<protein>
    <submittedName>
        <fullName evidence="2">Sensor domain-containing diguanylate cyclase</fullName>
    </submittedName>
</protein>
<dbReference type="InterPro" id="IPR029787">
    <property type="entry name" value="Nucleotide_cyclase"/>
</dbReference>
<evidence type="ECO:0000259" key="1">
    <source>
        <dbReference type="PROSITE" id="PS50887"/>
    </source>
</evidence>
<feature type="domain" description="GGDEF" evidence="1">
    <location>
        <begin position="372"/>
        <end position="505"/>
    </location>
</feature>